<keyword evidence="8" id="KW-1185">Reference proteome</keyword>
<protein>
    <submittedName>
        <fullName evidence="7">VWA domain-containing protein</fullName>
    </submittedName>
</protein>
<evidence type="ECO:0000313" key="7">
    <source>
        <dbReference type="EMBL" id="RVU24206.1"/>
    </source>
</evidence>
<dbReference type="RefSeq" id="WP_127804852.1">
    <property type="nucleotide sequence ID" value="NZ_SACY01000004.1"/>
</dbReference>
<evidence type="ECO:0000259" key="6">
    <source>
        <dbReference type="PROSITE" id="PS50234"/>
    </source>
</evidence>
<dbReference type="SUPFAM" id="SSF53300">
    <property type="entry name" value="vWA-like"/>
    <property type="match status" value="1"/>
</dbReference>
<dbReference type="PROSITE" id="PS50234">
    <property type="entry name" value="VWFA"/>
    <property type="match status" value="1"/>
</dbReference>
<dbReference type="InterPro" id="IPR050768">
    <property type="entry name" value="UPF0353/GerABKA_families"/>
</dbReference>
<dbReference type="PANTHER" id="PTHR22550">
    <property type="entry name" value="SPORE GERMINATION PROTEIN"/>
    <property type="match status" value="1"/>
</dbReference>
<dbReference type="PANTHER" id="PTHR22550:SF5">
    <property type="entry name" value="LEUCINE ZIPPER PROTEIN 4"/>
    <property type="match status" value="1"/>
</dbReference>
<dbReference type="OrthoDB" id="6206554at2"/>
<dbReference type="AlphaFoldDB" id="A0A437PPH2"/>
<organism evidence="7 8">
    <name type="scientific">Sandaracinomonas limnophila</name>
    <dbReference type="NCBI Taxonomy" id="1862386"/>
    <lineage>
        <taxon>Bacteria</taxon>
        <taxon>Pseudomonadati</taxon>
        <taxon>Bacteroidota</taxon>
        <taxon>Cytophagia</taxon>
        <taxon>Cytophagales</taxon>
        <taxon>Flectobacillaceae</taxon>
        <taxon>Sandaracinomonas</taxon>
    </lineage>
</organism>
<reference evidence="7 8" key="1">
    <citation type="submission" date="2019-01" db="EMBL/GenBank/DDBJ databases">
        <authorList>
            <person name="Chen W.-M."/>
        </authorList>
    </citation>
    <scope>NUCLEOTIDE SEQUENCE [LARGE SCALE GENOMIC DNA]</scope>
    <source>
        <strain evidence="7 8">FSY-15</strain>
    </source>
</reference>
<dbReference type="Gene3D" id="3.40.50.410">
    <property type="entry name" value="von Willebrand factor, type A domain"/>
    <property type="match status" value="1"/>
</dbReference>
<evidence type="ECO:0000313" key="8">
    <source>
        <dbReference type="Proteomes" id="UP000282832"/>
    </source>
</evidence>
<dbReference type="Proteomes" id="UP000282832">
    <property type="component" value="Unassembled WGS sequence"/>
</dbReference>
<feature type="domain" description="VWFA" evidence="6">
    <location>
        <begin position="104"/>
        <end position="283"/>
    </location>
</feature>
<keyword evidence="4 5" id="KW-0472">Membrane</keyword>
<evidence type="ECO:0000256" key="4">
    <source>
        <dbReference type="ARBA" id="ARBA00023136"/>
    </source>
</evidence>
<proteinExistence type="predicted"/>
<dbReference type="InterPro" id="IPR036465">
    <property type="entry name" value="vWFA_dom_sf"/>
</dbReference>
<dbReference type="InterPro" id="IPR002035">
    <property type="entry name" value="VWF_A"/>
</dbReference>
<evidence type="ECO:0000256" key="3">
    <source>
        <dbReference type="ARBA" id="ARBA00022989"/>
    </source>
</evidence>
<dbReference type="EMBL" id="SACY01000004">
    <property type="protein sequence ID" value="RVU24206.1"/>
    <property type="molecule type" value="Genomic_DNA"/>
</dbReference>
<feature type="transmembrane region" description="Helical" evidence="5">
    <location>
        <begin position="24"/>
        <end position="42"/>
    </location>
</feature>
<evidence type="ECO:0000256" key="5">
    <source>
        <dbReference type="SAM" id="Phobius"/>
    </source>
</evidence>
<name>A0A437PPH2_9BACT</name>
<feature type="transmembrane region" description="Helical" evidence="5">
    <location>
        <begin position="304"/>
        <end position="325"/>
    </location>
</feature>
<accession>A0A437PPH2</accession>
<keyword evidence="3 5" id="KW-1133">Transmembrane helix</keyword>
<comment type="caution">
    <text evidence="7">The sequence shown here is derived from an EMBL/GenBank/DDBJ whole genome shotgun (WGS) entry which is preliminary data.</text>
</comment>
<evidence type="ECO:0000256" key="1">
    <source>
        <dbReference type="ARBA" id="ARBA00022475"/>
    </source>
</evidence>
<evidence type="ECO:0000256" key="2">
    <source>
        <dbReference type="ARBA" id="ARBA00022692"/>
    </source>
</evidence>
<sequence length="331" mass="37632">MKFPLVHFWQQIRLVFSFNWENPMFLYLLILPILWLFIKYGLRKNKRAKIVLVIPNDFPENKLARLQKYIPDVLQSLLIVSMVIALAEPYTTIKYAEYRAEGINFAIGIDISSSMKNRDVAPSRFDVAKNMAQDFMKKRIAYDAFSLIAFAGEPNLISPLTQDKNYLFPSLQKLQAGLINEEGTALGDAMGTCINQLRDSDNPKKIAIIISDGNNTAGNLDPEISSKLAKIFHIKFYTIAVGTEGNQLDPVDENTLRNIASLTHGTFFRANDSQAMASIFKEIDQLEKTKIKINKWEEHKNQSLTFLIIALILFIINLALKLTWIGNILED</sequence>
<dbReference type="Pfam" id="PF13519">
    <property type="entry name" value="VWA_2"/>
    <property type="match status" value="1"/>
</dbReference>
<keyword evidence="2 5" id="KW-0812">Transmembrane</keyword>
<dbReference type="SMART" id="SM00327">
    <property type="entry name" value="VWA"/>
    <property type="match status" value="1"/>
</dbReference>
<keyword evidence="1" id="KW-1003">Cell membrane</keyword>
<gene>
    <name evidence="7" type="ORF">EOJ36_09815</name>
</gene>